<evidence type="ECO:0000313" key="2">
    <source>
        <dbReference type="Proteomes" id="UP001056120"/>
    </source>
</evidence>
<proteinExistence type="predicted"/>
<dbReference type="Proteomes" id="UP001056120">
    <property type="component" value="Linkage Group LG25"/>
</dbReference>
<dbReference type="EMBL" id="CM042042">
    <property type="protein sequence ID" value="KAI3703455.1"/>
    <property type="molecule type" value="Genomic_DNA"/>
</dbReference>
<sequence>MGFPISYTNLFLPKFILHILTLLTLIHNLISSILRFTALQFHPPSDHQLVHSQSFSAVLLRELLPDVKFSDLEDPPEICVVCLYEFGAGDEIRGLTNCKHVFHRCCIDRWMDHDRKTCPICRTPVVAEDLRDSFNERLWVASGIADYYGGTS</sequence>
<gene>
    <name evidence="1" type="ORF">L1987_73539</name>
</gene>
<evidence type="ECO:0000313" key="1">
    <source>
        <dbReference type="EMBL" id="KAI3703455.1"/>
    </source>
</evidence>
<protein>
    <submittedName>
        <fullName evidence="1">Uncharacterized protein</fullName>
    </submittedName>
</protein>
<reference evidence="1 2" key="2">
    <citation type="journal article" date="2022" name="Mol. Ecol. Resour.">
        <title>The genomes of chicory, endive, great burdock and yacon provide insights into Asteraceae paleo-polyploidization history and plant inulin production.</title>
        <authorList>
            <person name="Fan W."/>
            <person name="Wang S."/>
            <person name="Wang H."/>
            <person name="Wang A."/>
            <person name="Jiang F."/>
            <person name="Liu H."/>
            <person name="Zhao H."/>
            <person name="Xu D."/>
            <person name="Zhang Y."/>
        </authorList>
    </citation>
    <scope>NUCLEOTIDE SEQUENCE [LARGE SCALE GENOMIC DNA]</scope>
    <source>
        <strain evidence="2">cv. Yunnan</strain>
        <tissue evidence="1">Leaves</tissue>
    </source>
</reference>
<keyword evidence="2" id="KW-1185">Reference proteome</keyword>
<accession>A0ACB9A1G3</accession>
<organism evidence="1 2">
    <name type="scientific">Smallanthus sonchifolius</name>
    <dbReference type="NCBI Taxonomy" id="185202"/>
    <lineage>
        <taxon>Eukaryota</taxon>
        <taxon>Viridiplantae</taxon>
        <taxon>Streptophyta</taxon>
        <taxon>Embryophyta</taxon>
        <taxon>Tracheophyta</taxon>
        <taxon>Spermatophyta</taxon>
        <taxon>Magnoliopsida</taxon>
        <taxon>eudicotyledons</taxon>
        <taxon>Gunneridae</taxon>
        <taxon>Pentapetalae</taxon>
        <taxon>asterids</taxon>
        <taxon>campanulids</taxon>
        <taxon>Asterales</taxon>
        <taxon>Asteraceae</taxon>
        <taxon>Asteroideae</taxon>
        <taxon>Heliantheae alliance</taxon>
        <taxon>Millerieae</taxon>
        <taxon>Smallanthus</taxon>
    </lineage>
</organism>
<comment type="caution">
    <text evidence="1">The sequence shown here is derived from an EMBL/GenBank/DDBJ whole genome shotgun (WGS) entry which is preliminary data.</text>
</comment>
<name>A0ACB9A1G3_9ASTR</name>
<reference evidence="2" key="1">
    <citation type="journal article" date="2022" name="Mol. Ecol. Resour.">
        <title>The genomes of chicory, endive, great burdock and yacon provide insights into Asteraceae palaeo-polyploidization history and plant inulin production.</title>
        <authorList>
            <person name="Fan W."/>
            <person name="Wang S."/>
            <person name="Wang H."/>
            <person name="Wang A."/>
            <person name="Jiang F."/>
            <person name="Liu H."/>
            <person name="Zhao H."/>
            <person name="Xu D."/>
            <person name="Zhang Y."/>
        </authorList>
    </citation>
    <scope>NUCLEOTIDE SEQUENCE [LARGE SCALE GENOMIC DNA]</scope>
    <source>
        <strain evidence="2">cv. Yunnan</strain>
    </source>
</reference>